<dbReference type="Pfam" id="PF14525">
    <property type="entry name" value="AraC_binding_2"/>
    <property type="match status" value="1"/>
</dbReference>
<dbReference type="PANTHER" id="PTHR46796:SF6">
    <property type="entry name" value="ARAC SUBFAMILY"/>
    <property type="match status" value="1"/>
</dbReference>
<dbReference type="Gene3D" id="1.10.10.60">
    <property type="entry name" value="Homeodomain-like"/>
    <property type="match status" value="1"/>
</dbReference>
<dbReference type="SUPFAM" id="SSF46689">
    <property type="entry name" value="Homeodomain-like"/>
    <property type="match status" value="1"/>
</dbReference>
<sequence length="359" mass="39417">MAHDCEPLPHDRNSSLPELFDTATMPPDDRLRLLRDGIGSAAVPVEIEHHVGPDEVSARGAGRKLGRLSILTVTTTPLTLRRTVRLARADPEPSIVVELQLAGRRSVLQDNRRTMLSPGDLILLDSRRPYLSTSLDQTSQQSVRIPTADLALTDQALARVAGLRLGPQNPVANLAATYLTQLIGDHRLAAEADLDMFEAPTIELVRAVVATQLDDGVPATEPMENTLALRIMEFARQHLTDPDLTAAKIASANNISVRHLYTTLSRSGVVLGEWIRVRRLEGSRRELASSAATRRTISSIAQAWGFGDATHFSRTFRDAFGMSPREWRALHQDKHRAHLTKNYAHTTNQTAAHADSVAS</sequence>
<feature type="compositionally biased region" description="Basic and acidic residues" evidence="4">
    <location>
        <begin position="1"/>
        <end position="13"/>
    </location>
</feature>
<evidence type="ECO:0000313" key="7">
    <source>
        <dbReference type="Proteomes" id="UP001501319"/>
    </source>
</evidence>
<dbReference type="PRINTS" id="PR00032">
    <property type="entry name" value="HTHARAC"/>
</dbReference>
<dbReference type="InterPro" id="IPR020449">
    <property type="entry name" value="Tscrpt_reg_AraC-type_HTH"/>
</dbReference>
<dbReference type="EMBL" id="BAAANE010000007">
    <property type="protein sequence ID" value="GAA1646129.1"/>
    <property type="molecule type" value="Genomic_DNA"/>
</dbReference>
<accession>A0ABN2FGP7</accession>
<name>A0ABN2FGP7_9ACTN</name>
<protein>
    <submittedName>
        <fullName evidence="6">Helix-turn-helix domain-containing protein</fullName>
    </submittedName>
</protein>
<evidence type="ECO:0000256" key="1">
    <source>
        <dbReference type="ARBA" id="ARBA00023015"/>
    </source>
</evidence>
<dbReference type="InterPro" id="IPR018060">
    <property type="entry name" value="HTH_AraC"/>
</dbReference>
<dbReference type="SMART" id="SM00342">
    <property type="entry name" value="HTH_ARAC"/>
    <property type="match status" value="1"/>
</dbReference>
<evidence type="ECO:0000259" key="5">
    <source>
        <dbReference type="PROSITE" id="PS01124"/>
    </source>
</evidence>
<dbReference type="InterPro" id="IPR018062">
    <property type="entry name" value="HTH_AraC-typ_CS"/>
</dbReference>
<keyword evidence="2" id="KW-0238">DNA-binding</keyword>
<keyword evidence="3" id="KW-0804">Transcription</keyword>
<organism evidence="6 7">
    <name type="scientific">Kribbella alba</name>
    <dbReference type="NCBI Taxonomy" id="190197"/>
    <lineage>
        <taxon>Bacteria</taxon>
        <taxon>Bacillati</taxon>
        <taxon>Actinomycetota</taxon>
        <taxon>Actinomycetes</taxon>
        <taxon>Propionibacteriales</taxon>
        <taxon>Kribbellaceae</taxon>
        <taxon>Kribbella</taxon>
    </lineage>
</organism>
<evidence type="ECO:0000313" key="6">
    <source>
        <dbReference type="EMBL" id="GAA1646129.1"/>
    </source>
</evidence>
<gene>
    <name evidence="6" type="ORF">GCM10009744_41390</name>
</gene>
<dbReference type="PROSITE" id="PS01124">
    <property type="entry name" value="HTH_ARAC_FAMILY_2"/>
    <property type="match status" value="1"/>
</dbReference>
<comment type="caution">
    <text evidence="6">The sequence shown here is derived from an EMBL/GenBank/DDBJ whole genome shotgun (WGS) entry which is preliminary data.</text>
</comment>
<evidence type="ECO:0000256" key="4">
    <source>
        <dbReference type="SAM" id="MobiDB-lite"/>
    </source>
</evidence>
<keyword evidence="1" id="KW-0805">Transcription regulation</keyword>
<dbReference type="InterPro" id="IPR050204">
    <property type="entry name" value="AraC_XylS_family_regulators"/>
</dbReference>
<dbReference type="Proteomes" id="UP001501319">
    <property type="component" value="Unassembled WGS sequence"/>
</dbReference>
<dbReference type="InterPro" id="IPR009057">
    <property type="entry name" value="Homeodomain-like_sf"/>
</dbReference>
<keyword evidence="7" id="KW-1185">Reference proteome</keyword>
<dbReference type="PANTHER" id="PTHR46796">
    <property type="entry name" value="HTH-TYPE TRANSCRIPTIONAL ACTIVATOR RHAS-RELATED"/>
    <property type="match status" value="1"/>
</dbReference>
<dbReference type="InterPro" id="IPR035418">
    <property type="entry name" value="AraC-bd_2"/>
</dbReference>
<reference evidence="6 7" key="1">
    <citation type="journal article" date="2019" name="Int. J. Syst. Evol. Microbiol.">
        <title>The Global Catalogue of Microorganisms (GCM) 10K type strain sequencing project: providing services to taxonomists for standard genome sequencing and annotation.</title>
        <authorList>
            <consortium name="The Broad Institute Genomics Platform"/>
            <consortium name="The Broad Institute Genome Sequencing Center for Infectious Disease"/>
            <person name="Wu L."/>
            <person name="Ma J."/>
        </authorList>
    </citation>
    <scope>NUCLEOTIDE SEQUENCE [LARGE SCALE GENOMIC DNA]</scope>
    <source>
        <strain evidence="6 7">JCM 14306</strain>
    </source>
</reference>
<feature type="region of interest" description="Disordered" evidence="4">
    <location>
        <begin position="1"/>
        <end position="24"/>
    </location>
</feature>
<proteinExistence type="predicted"/>
<feature type="domain" description="HTH araC/xylS-type" evidence="5">
    <location>
        <begin position="229"/>
        <end position="330"/>
    </location>
</feature>
<evidence type="ECO:0000256" key="2">
    <source>
        <dbReference type="ARBA" id="ARBA00023125"/>
    </source>
</evidence>
<dbReference type="PROSITE" id="PS00041">
    <property type="entry name" value="HTH_ARAC_FAMILY_1"/>
    <property type="match status" value="1"/>
</dbReference>
<dbReference type="RefSeq" id="WP_344113422.1">
    <property type="nucleotide sequence ID" value="NZ_BAAANE010000007.1"/>
</dbReference>
<dbReference type="Pfam" id="PF12833">
    <property type="entry name" value="HTH_18"/>
    <property type="match status" value="1"/>
</dbReference>
<evidence type="ECO:0000256" key="3">
    <source>
        <dbReference type="ARBA" id="ARBA00023163"/>
    </source>
</evidence>